<evidence type="ECO:0000256" key="5">
    <source>
        <dbReference type="ARBA" id="ARBA00022519"/>
    </source>
</evidence>
<keyword evidence="6 9" id="KW-0812">Transmembrane</keyword>
<dbReference type="InterPro" id="IPR003004">
    <property type="entry name" value="GspF/PilC"/>
</dbReference>
<evidence type="ECO:0000256" key="3">
    <source>
        <dbReference type="ARBA" id="ARBA00022448"/>
    </source>
</evidence>
<dbReference type="GO" id="GO:0005886">
    <property type="term" value="C:plasma membrane"/>
    <property type="evidence" value="ECO:0007669"/>
    <property type="project" value="UniProtKB-SubCell"/>
</dbReference>
<proteinExistence type="inferred from homology"/>
<dbReference type="OrthoDB" id="9805682at2"/>
<evidence type="ECO:0000256" key="6">
    <source>
        <dbReference type="ARBA" id="ARBA00022692"/>
    </source>
</evidence>
<dbReference type="RefSeq" id="WP_091362100.1">
    <property type="nucleotide sequence ID" value="NZ_AP025284.1"/>
</dbReference>
<dbReference type="GO" id="GO:0015628">
    <property type="term" value="P:protein secretion by the type II secretion system"/>
    <property type="evidence" value="ECO:0007669"/>
    <property type="project" value="TreeGrafter"/>
</dbReference>
<keyword evidence="7 12" id="KW-1133">Transmembrane helix</keyword>
<name>A0A1H9M390_9GAMM</name>
<dbReference type="InterPro" id="IPR042094">
    <property type="entry name" value="T2SS_GspF_sf"/>
</dbReference>
<protein>
    <submittedName>
        <fullName evidence="14">Type IV pilus assembly protein PilC</fullName>
    </submittedName>
</protein>
<reference evidence="15" key="1">
    <citation type="submission" date="2016-10" db="EMBL/GenBank/DDBJ databases">
        <authorList>
            <person name="Varghese N."/>
            <person name="Submissions S."/>
        </authorList>
    </citation>
    <scope>NUCLEOTIDE SEQUENCE [LARGE SCALE GENOMIC DNA]</scope>
    <source>
        <strain evidence="15">DSM 18887</strain>
    </source>
</reference>
<feature type="region of interest" description="Disordered" evidence="11">
    <location>
        <begin position="1"/>
        <end position="26"/>
    </location>
</feature>
<evidence type="ECO:0000259" key="13">
    <source>
        <dbReference type="Pfam" id="PF00482"/>
    </source>
</evidence>
<keyword evidence="3 9" id="KW-0813">Transport</keyword>
<feature type="domain" description="Type II secretion system protein GspF" evidence="13">
    <location>
        <begin position="278"/>
        <end position="400"/>
    </location>
</feature>
<dbReference type="InterPro" id="IPR018076">
    <property type="entry name" value="T2SS_GspF_dom"/>
</dbReference>
<dbReference type="Proteomes" id="UP000198749">
    <property type="component" value="Unassembled WGS sequence"/>
</dbReference>
<comment type="similarity">
    <text evidence="2 9">Belongs to the GSP F family.</text>
</comment>
<feature type="coiled-coil region" evidence="10">
    <location>
        <begin position="149"/>
        <end position="176"/>
    </location>
</feature>
<dbReference type="PRINTS" id="PR00812">
    <property type="entry name" value="BCTERIALGSPF"/>
</dbReference>
<keyword evidence="10" id="KW-0175">Coiled coil</keyword>
<feature type="transmembrane region" description="Helical" evidence="12">
    <location>
        <begin position="227"/>
        <end position="243"/>
    </location>
</feature>
<dbReference type="Pfam" id="PF00482">
    <property type="entry name" value="T2SSF"/>
    <property type="match status" value="2"/>
</dbReference>
<dbReference type="AlphaFoldDB" id="A0A1H9M390"/>
<feature type="transmembrane region" description="Helical" evidence="12">
    <location>
        <begin position="173"/>
        <end position="193"/>
    </location>
</feature>
<evidence type="ECO:0000256" key="2">
    <source>
        <dbReference type="ARBA" id="ARBA00005745"/>
    </source>
</evidence>
<keyword evidence="8 12" id="KW-0472">Membrane</keyword>
<gene>
    <name evidence="14" type="ORF">SAMN03080615_04226</name>
</gene>
<evidence type="ECO:0000256" key="9">
    <source>
        <dbReference type="RuleBase" id="RU003923"/>
    </source>
</evidence>
<keyword evidence="5" id="KW-0997">Cell inner membrane</keyword>
<evidence type="ECO:0000256" key="11">
    <source>
        <dbReference type="SAM" id="MobiDB-lite"/>
    </source>
</evidence>
<evidence type="ECO:0000256" key="12">
    <source>
        <dbReference type="SAM" id="Phobius"/>
    </source>
</evidence>
<evidence type="ECO:0000313" key="14">
    <source>
        <dbReference type="EMBL" id="SER17925.1"/>
    </source>
</evidence>
<comment type="subcellular location">
    <subcellularLocation>
        <location evidence="1 9">Cell inner membrane</location>
        <topology evidence="1 9">Multi-pass membrane protein</topology>
    </subcellularLocation>
</comment>
<feature type="transmembrane region" description="Helical" evidence="12">
    <location>
        <begin position="381"/>
        <end position="401"/>
    </location>
</feature>
<evidence type="ECO:0000256" key="4">
    <source>
        <dbReference type="ARBA" id="ARBA00022475"/>
    </source>
</evidence>
<dbReference type="InterPro" id="IPR001992">
    <property type="entry name" value="T2SS_GspF/T4SS_PilC_CS"/>
</dbReference>
<dbReference type="PANTHER" id="PTHR30012">
    <property type="entry name" value="GENERAL SECRETION PATHWAY PROTEIN"/>
    <property type="match status" value="1"/>
</dbReference>
<dbReference type="Gene3D" id="1.20.81.30">
    <property type="entry name" value="Type II secretion system (T2SS), domain F"/>
    <property type="match status" value="2"/>
</dbReference>
<dbReference type="PROSITE" id="PS00874">
    <property type="entry name" value="T2SP_F"/>
    <property type="match status" value="1"/>
</dbReference>
<organism evidence="14 15">
    <name type="scientific">Amphritea atlantica</name>
    <dbReference type="NCBI Taxonomy" id="355243"/>
    <lineage>
        <taxon>Bacteria</taxon>
        <taxon>Pseudomonadati</taxon>
        <taxon>Pseudomonadota</taxon>
        <taxon>Gammaproteobacteria</taxon>
        <taxon>Oceanospirillales</taxon>
        <taxon>Oceanospirillaceae</taxon>
        <taxon>Amphritea</taxon>
    </lineage>
</organism>
<evidence type="ECO:0000256" key="10">
    <source>
        <dbReference type="SAM" id="Coils"/>
    </source>
</evidence>
<dbReference type="STRING" id="355243.SAMN03080615_04226"/>
<sequence>MAKKAANKTPLTFNWEGKDKSGNASKGAINAENLAEAKAMLRKQGIMPKKVRKQSYSMFSNHNKPIKPLDIALFTRQTATMLKSGVPLLQGFDIVANGIEKQKMKQVIYDLKADVSGGTNFAKALERHPKYFDDLYCNLVHAGESSGSLETMLDRIATYKEKMETLKKKIKKALTYPIAVIVIGLVVSAILLIKVVPQFESVFSSFGADLPAFTMFVVHLSKIAQDWWFIALIAIAVAGFSFAKAHEKSRGFREWLDRTVLKLPIVGKILHNSAIARFARTLATTFAAGVPLVDALDSAAGASGNVVYEKAIMQIKNGVSTGQSLQNAVTMTGLFPAMATQMIAIGEEAGSLEMMLDKVASYYEEEVDNAVDNLSTLIEPMIMAILGILVGGLVIAMYLPIFQLGNVVH</sequence>
<dbReference type="PANTHER" id="PTHR30012:SF7">
    <property type="entry name" value="PROTEIN TRANSPORT PROTEIN HOFC HOMOLOG"/>
    <property type="match status" value="1"/>
</dbReference>
<feature type="domain" description="Type II secretion system protein GspF" evidence="13">
    <location>
        <begin position="74"/>
        <end position="197"/>
    </location>
</feature>
<evidence type="ECO:0000256" key="8">
    <source>
        <dbReference type="ARBA" id="ARBA00023136"/>
    </source>
</evidence>
<evidence type="ECO:0000256" key="1">
    <source>
        <dbReference type="ARBA" id="ARBA00004429"/>
    </source>
</evidence>
<keyword evidence="15" id="KW-1185">Reference proteome</keyword>
<evidence type="ECO:0000313" key="15">
    <source>
        <dbReference type="Proteomes" id="UP000198749"/>
    </source>
</evidence>
<dbReference type="FunFam" id="1.20.81.30:FF:000001">
    <property type="entry name" value="Type II secretion system protein F"/>
    <property type="match status" value="2"/>
</dbReference>
<evidence type="ECO:0000256" key="7">
    <source>
        <dbReference type="ARBA" id="ARBA00022989"/>
    </source>
</evidence>
<accession>A0A1H9M390</accession>
<keyword evidence="4" id="KW-1003">Cell membrane</keyword>
<dbReference type="EMBL" id="FOGB01000021">
    <property type="protein sequence ID" value="SER17925.1"/>
    <property type="molecule type" value="Genomic_DNA"/>
</dbReference>